<protein>
    <submittedName>
        <fullName evidence="1">Uncharacterized protein</fullName>
    </submittedName>
</protein>
<reference evidence="1 2" key="1">
    <citation type="submission" date="2020-01" db="EMBL/GenBank/DDBJ databases">
        <title>Sulfitobacter sediminilitoris sp. nov., isolated from a tidal flat.</title>
        <authorList>
            <person name="Park S."/>
            <person name="Yoon J.-H."/>
        </authorList>
    </citation>
    <scope>NUCLEOTIDE SEQUENCE [LARGE SCALE GENOMIC DNA]</scope>
    <source>
        <strain evidence="1 2">JBTF-M27</strain>
    </source>
</reference>
<dbReference type="RefSeq" id="WP_164356414.1">
    <property type="nucleotide sequence ID" value="NZ_JAABNT010000040.1"/>
</dbReference>
<evidence type="ECO:0000313" key="1">
    <source>
        <dbReference type="EMBL" id="NEK25115.1"/>
    </source>
</evidence>
<evidence type="ECO:0000313" key="2">
    <source>
        <dbReference type="Proteomes" id="UP000468591"/>
    </source>
</evidence>
<gene>
    <name evidence="1" type="ORF">GV827_22370</name>
</gene>
<dbReference type="Proteomes" id="UP000468591">
    <property type="component" value="Unassembled WGS sequence"/>
</dbReference>
<sequence>MAAYQHEVDDAASRRDLGRDAIQQANEGRSQIVSQVKVVMNNPQTNLDTLAYSFSAVHYAMLVRQTIANVVEDGPLGAAGLHAQIKEAAALLHDPLAIGPALDTVMSNRIFNDITQTGAYDDPADGPLGELGRLVFRLPHKTLH</sequence>
<comment type="caution">
    <text evidence="1">The sequence shown here is derived from an EMBL/GenBank/DDBJ whole genome shotgun (WGS) entry which is preliminary data.</text>
</comment>
<organism evidence="1 2">
    <name type="scientific">Sulfitobacter sediminilitoris</name>
    <dbReference type="NCBI Taxonomy" id="2698830"/>
    <lineage>
        <taxon>Bacteria</taxon>
        <taxon>Pseudomonadati</taxon>
        <taxon>Pseudomonadota</taxon>
        <taxon>Alphaproteobacteria</taxon>
        <taxon>Rhodobacterales</taxon>
        <taxon>Roseobacteraceae</taxon>
        <taxon>Sulfitobacter</taxon>
    </lineage>
</organism>
<accession>A0A6P0CJE9</accession>
<keyword evidence="2" id="KW-1185">Reference proteome</keyword>
<dbReference type="AlphaFoldDB" id="A0A6P0CJE9"/>
<proteinExistence type="predicted"/>
<dbReference type="EMBL" id="JAABNT010000040">
    <property type="protein sequence ID" value="NEK25115.1"/>
    <property type="molecule type" value="Genomic_DNA"/>
</dbReference>
<name>A0A6P0CJE9_9RHOB</name>